<dbReference type="InterPro" id="IPR008266">
    <property type="entry name" value="Tyr_kinase_AS"/>
</dbReference>
<keyword evidence="6" id="KW-0597">Phosphoprotein</keyword>
<evidence type="ECO:0000256" key="18">
    <source>
        <dbReference type="ARBA" id="ARBA00033117"/>
    </source>
</evidence>
<dbReference type="Proteomes" id="UP000085678">
    <property type="component" value="Unplaced"/>
</dbReference>
<dbReference type="Pfam" id="PF17960">
    <property type="entry name" value="TIG_plexin"/>
    <property type="match status" value="1"/>
</dbReference>
<evidence type="ECO:0000313" key="25">
    <source>
        <dbReference type="Proteomes" id="UP000085678"/>
    </source>
</evidence>
<comment type="similarity">
    <text evidence="2">Belongs to the plexin family.</text>
</comment>
<evidence type="ECO:0000256" key="3">
    <source>
        <dbReference type="ARBA" id="ARBA00011902"/>
    </source>
</evidence>
<reference evidence="26" key="1">
    <citation type="submission" date="2025-08" db="UniProtKB">
        <authorList>
            <consortium name="RefSeq"/>
        </authorList>
    </citation>
    <scope>IDENTIFICATION</scope>
    <source>
        <tissue evidence="26">Gonads</tissue>
    </source>
</reference>
<dbReference type="GO" id="GO:0007162">
    <property type="term" value="P:negative regulation of cell adhesion"/>
    <property type="evidence" value="ECO:0007669"/>
    <property type="project" value="TreeGrafter"/>
</dbReference>
<dbReference type="PROSITE" id="PS50011">
    <property type="entry name" value="PROTEIN_KINASE_DOM"/>
    <property type="match status" value="1"/>
</dbReference>
<dbReference type="InterPro" id="IPR041362">
    <property type="entry name" value="TIG2_plexin"/>
</dbReference>
<comment type="caution">
    <text evidence="20">Lacks conserved residue(s) required for the propagation of feature annotation.</text>
</comment>
<feature type="domain" description="Protein kinase" evidence="23">
    <location>
        <begin position="1338"/>
        <end position="1602"/>
    </location>
</feature>
<dbReference type="FunFam" id="2.60.40.10:FF:000131">
    <property type="entry name" value="Plexin A2"/>
    <property type="match status" value="1"/>
</dbReference>
<dbReference type="GO" id="GO:0050772">
    <property type="term" value="P:positive regulation of axonogenesis"/>
    <property type="evidence" value="ECO:0007669"/>
    <property type="project" value="TreeGrafter"/>
</dbReference>
<evidence type="ECO:0000256" key="6">
    <source>
        <dbReference type="ARBA" id="ARBA00022553"/>
    </source>
</evidence>
<dbReference type="PROSITE" id="PS51004">
    <property type="entry name" value="SEMA"/>
    <property type="match status" value="1"/>
</dbReference>
<dbReference type="CDD" id="cd00603">
    <property type="entry name" value="IPT_PCSR"/>
    <property type="match status" value="1"/>
</dbReference>
<dbReference type="GO" id="GO:0017154">
    <property type="term" value="F:semaphorin receptor activity"/>
    <property type="evidence" value="ECO:0007669"/>
    <property type="project" value="InterPro"/>
</dbReference>
<dbReference type="SUPFAM" id="SSF81296">
    <property type="entry name" value="E set domains"/>
    <property type="match status" value="3"/>
</dbReference>
<dbReference type="InterPro" id="IPR014756">
    <property type="entry name" value="Ig_E-set"/>
</dbReference>
<dbReference type="PROSITE" id="PS00109">
    <property type="entry name" value="PROTEIN_KINASE_TYR"/>
    <property type="match status" value="1"/>
</dbReference>
<dbReference type="FunFam" id="1.10.510.10:FF:000743">
    <property type="entry name" value="Predicted protein"/>
    <property type="match status" value="1"/>
</dbReference>
<evidence type="ECO:0000256" key="20">
    <source>
        <dbReference type="PROSITE-ProRule" id="PRU00352"/>
    </source>
</evidence>
<dbReference type="Gene3D" id="2.130.10.10">
    <property type="entry name" value="YVTN repeat-like/Quinoprotein amine dehydrogenase"/>
    <property type="match status" value="1"/>
</dbReference>
<dbReference type="Gene3D" id="3.30.200.20">
    <property type="entry name" value="Phosphorylase Kinase, domain 1"/>
    <property type="match status" value="1"/>
</dbReference>
<protein>
    <recommendedName>
        <fullName evidence="4">Hepatocyte growth factor receptor</fullName>
        <ecNumber evidence="3">2.7.10.1</ecNumber>
    </recommendedName>
    <alternativeName>
        <fullName evidence="19">HGF/SF receptor</fullName>
    </alternativeName>
    <alternativeName>
        <fullName evidence="18">Proto-oncogene c-Met</fullName>
    </alternativeName>
    <alternativeName>
        <fullName evidence="16">Scatter factor receptor</fullName>
    </alternativeName>
    <alternativeName>
        <fullName evidence="17">Tyrosine-protein kinase Met</fullName>
    </alternativeName>
</protein>
<evidence type="ECO:0000256" key="22">
    <source>
        <dbReference type="SAM" id="Phobius"/>
    </source>
</evidence>
<dbReference type="InterPro" id="IPR017441">
    <property type="entry name" value="Protein_kinase_ATP_BS"/>
</dbReference>
<name>A0A1S3HLD5_LINAN</name>
<dbReference type="SMART" id="SM00429">
    <property type="entry name" value="IPT"/>
    <property type="match status" value="3"/>
</dbReference>
<evidence type="ECO:0000259" key="23">
    <source>
        <dbReference type="PROSITE" id="PS50011"/>
    </source>
</evidence>
<dbReference type="GO" id="GO:0005886">
    <property type="term" value="C:plasma membrane"/>
    <property type="evidence" value="ECO:0007669"/>
    <property type="project" value="UniProtKB-SubCell"/>
</dbReference>
<keyword evidence="12 22" id="KW-0472">Membrane</keyword>
<dbReference type="PANTHER" id="PTHR22625:SF44">
    <property type="entry name" value="PLEXIN-B"/>
    <property type="match status" value="1"/>
</dbReference>
<dbReference type="EC" id="2.7.10.1" evidence="3"/>
<comment type="subcellular location">
    <subcellularLocation>
        <location evidence="1">Cell membrane</location>
        <topology evidence="1">Single-pass type I membrane protein</topology>
    </subcellularLocation>
</comment>
<dbReference type="Gene3D" id="1.10.510.10">
    <property type="entry name" value="Transferase(Phosphotransferase) domain 1"/>
    <property type="match status" value="1"/>
</dbReference>
<dbReference type="SMART" id="SM00423">
    <property type="entry name" value="PSI"/>
    <property type="match status" value="3"/>
</dbReference>
<dbReference type="InterPro" id="IPR015943">
    <property type="entry name" value="WD40/YVTN_repeat-like_dom_sf"/>
</dbReference>
<keyword evidence="21" id="KW-0067">ATP-binding</keyword>
<evidence type="ECO:0000256" key="16">
    <source>
        <dbReference type="ARBA" id="ARBA00030820"/>
    </source>
</evidence>
<dbReference type="InterPro" id="IPR016201">
    <property type="entry name" value="PSI"/>
</dbReference>
<dbReference type="InterPro" id="IPR001627">
    <property type="entry name" value="Semap_dom"/>
</dbReference>
<dbReference type="InterPro" id="IPR000719">
    <property type="entry name" value="Prot_kinase_dom"/>
</dbReference>
<dbReference type="InterPro" id="IPR020635">
    <property type="entry name" value="Tyr_kinase_cat_dom"/>
</dbReference>
<evidence type="ECO:0000256" key="13">
    <source>
        <dbReference type="ARBA" id="ARBA00023157"/>
    </source>
</evidence>
<keyword evidence="10" id="KW-0832">Ubl conjugation</keyword>
<keyword evidence="11 22" id="KW-1133">Transmembrane helix</keyword>
<dbReference type="GeneID" id="106156268"/>
<keyword evidence="25" id="KW-1185">Reference proteome</keyword>
<sequence>MYQTIMNFVTFLFLSVVFHLCDIAFTSTIVSFFPRRQTAVEFNNMAIDNATGTVYVGAVNILYRLDGDLQLLQNVTTGPVTDSPYCSPPPSPCSQGTPTDNYNKILVVDQSRGKLILCGSVYQGTCESRPVTNLSQVTTYLGSDPLENFIAANSPDASTVAFIAPGPNSQDVLYVASTYTGQGYVGRLRGQVAAVSSRSLQTLELTNYNALSGIGTYITLSHTRSSYIVHYVAGFSLDGYSYFITNQKTTLFSTEYESRLIRICQNDANYYSYFEMPLHCAGTNPNVWFNVPKSISVAKLGNNYVLLGTFVRGSSSALCVFSMDNINVLIKDKYEQCYGGNGNTEAEQFPGGLRQCVSVAPDWYYYGSNYCNHDYRGVNSPLVSTTQATSTPALTTTSSIWTAVATTTTTSYTVAFVGTADGQLKKILIQSNTSAVEYASVQVSNDEVKDIQLDGTGENVYVMAKYKVSKLKAEDCASFSSCDECLASRDPFCGWCSLENKCSRKSQCSDADGVERWLPFDNGQCTKINNIAPSNTPLARPTQVNMSVNLLPPGQTYQCVFDTTAVTATVTGGNLVTCDIPTSLPTIPVGDDHITIALSIKSVTTGVRFLMTNFTYFDCGAHSGCVYCTSSSWACDWCIYVSCTSSSWACDWCIYANTCTHASSTCSPSGGVIPGQNSHVSVGIKGPTLCPQLLPRAQDVLLPAGVPKMISLIGKNLPVPHVKIHLNVVLLNHAGQGGYQCKIGTNTVPAIRQSDSAIDCQGHAFIYTANTGQEKHKIQVIWNNNHVIDQPIGSQVSATLYKCDVMGTTCGTCIGAVDTKFGCAFCGGTCKYRPTCSVPADSTCPNVIINWVSPLSAPVEGHTKVTINGTNLGISDASIPTVRLAGVACRPVVEDYVVSKSIVCTAAETPGRLARNGSIEVQVQGLGKVYRYSNQFRYVDPKLETVFPVKGPMSGGTRLTVKGKDLNAGNLDNISLTLGEEMLPCIVDRSTIGSHSTICTTPGVSRPNVVTSVRMLFDGSVRMLDQGPFTYTDDPVVDKIMPLTSFASGGRMLTVTGKYFDSIQQPKMFVWRGKEKSHTTDCLHIPEMSSTTLTCPSPRAPNGIHPTLQDTSGSLRLKRQSDTNTIAKIGFIMDGVAAVQNLTNITSTLQYVVDPLFQNLTSDGSGVKYQSNTSFVIRGHYLNFAASEADVTVLIGGHNCDVTGLAPSVLVCTPPHFDYGDKLVAIRMGNLEYQVGYLNYGDPPTVHPAANYGWVAGLIVPIFALSVIGIVTGVVVYKRRAKRATTNHKGASDTDYLGLSSQFTPPRVINTIEDALMLVKDGDLKVALKPVLVSRDRIKIGKLIGTGHFGCVFEAVYEDSEHYNPSKVAVKTFQGKGADIQHLDEFLREGALMTSFRHEHVLTILGICFEVDGNPMIILPYMANGDLKTYIENPKNAPTGLQLLQFGLDVARGMEYLAENKFVHRDLAARNCMLDDQLRAKVADFGLTRDVYTKEYYSSRDKQAKLPVKWMAPESMERNVYTFRSDVWSYGVLLWELFTRGKVPYPGVDGWDVLQFLKLGRRLDQPDYCPQQVYQLMLKCWSWEPEERPDFTSIVTQIEETVRVNMEVGGEPGNNEHGKGGGDYPMYIEVF</sequence>
<dbReference type="InterPro" id="IPR002909">
    <property type="entry name" value="IPT_dom"/>
</dbReference>
<feature type="transmembrane region" description="Helical" evidence="22">
    <location>
        <begin position="1252"/>
        <end position="1277"/>
    </location>
</feature>
<dbReference type="InterPro" id="IPR001245">
    <property type="entry name" value="Ser-Thr/Tyr_kinase_cat_dom"/>
</dbReference>
<evidence type="ECO:0000256" key="9">
    <source>
        <dbReference type="ARBA" id="ARBA00022737"/>
    </source>
</evidence>
<evidence type="ECO:0000256" key="15">
    <source>
        <dbReference type="ARBA" id="ARBA00023180"/>
    </source>
</evidence>
<dbReference type="InterPro" id="IPR002165">
    <property type="entry name" value="Plexin_repeat"/>
</dbReference>
<dbReference type="CDD" id="cd11236">
    <property type="entry name" value="Sema_plexin_like"/>
    <property type="match status" value="1"/>
</dbReference>
<keyword evidence="8" id="KW-0732">Signal</keyword>
<dbReference type="GO" id="GO:0005524">
    <property type="term" value="F:ATP binding"/>
    <property type="evidence" value="ECO:0007669"/>
    <property type="project" value="UniProtKB-UniRule"/>
</dbReference>
<dbReference type="RefSeq" id="XP_013386913.2">
    <property type="nucleotide sequence ID" value="XM_013531459.2"/>
</dbReference>
<dbReference type="PRINTS" id="PR00109">
    <property type="entry name" value="TYRKINASE"/>
</dbReference>
<evidence type="ECO:0000256" key="2">
    <source>
        <dbReference type="ARBA" id="ARBA00010297"/>
    </source>
</evidence>
<dbReference type="Pfam" id="PF01437">
    <property type="entry name" value="PSI"/>
    <property type="match status" value="1"/>
</dbReference>
<dbReference type="SMART" id="SM00219">
    <property type="entry name" value="TyrKc"/>
    <property type="match status" value="1"/>
</dbReference>
<keyword evidence="13" id="KW-1015">Disulfide bond</keyword>
<evidence type="ECO:0000256" key="10">
    <source>
        <dbReference type="ARBA" id="ARBA00022843"/>
    </source>
</evidence>
<dbReference type="Pfam" id="PF24479">
    <property type="entry name" value="PSI_PlexinA-B"/>
    <property type="match status" value="1"/>
</dbReference>
<evidence type="ECO:0000256" key="7">
    <source>
        <dbReference type="ARBA" id="ARBA00022692"/>
    </source>
</evidence>
<dbReference type="PANTHER" id="PTHR22625">
    <property type="entry name" value="PLEXIN"/>
    <property type="match status" value="1"/>
</dbReference>
<evidence type="ECO:0000256" key="1">
    <source>
        <dbReference type="ARBA" id="ARBA00004251"/>
    </source>
</evidence>
<organism evidence="25 26">
    <name type="scientific">Lingula anatina</name>
    <name type="common">Brachiopod</name>
    <name type="synonym">Lingula unguis</name>
    <dbReference type="NCBI Taxonomy" id="7574"/>
    <lineage>
        <taxon>Eukaryota</taxon>
        <taxon>Metazoa</taxon>
        <taxon>Spiralia</taxon>
        <taxon>Lophotrochozoa</taxon>
        <taxon>Brachiopoda</taxon>
        <taxon>Linguliformea</taxon>
        <taxon>Lingulata</taxon>
        <taxon>Lingulida</taxon>
        <taxon>Linguloidea</taxon>
        <taxon>Lingulidae</taxon>
        <taxon>Lingula</taxon>
    </lineage>
</organism>
<evidence type="ECO:0000256" key="21">
    <source>
        <dbReference type="PROSITE-ProRule" id="PRU10141"/>
    </source>
</evidence>
<evidence type="ECO:0000313" key="26">
    <source>
        <dbReference type="RefSeq" id="XP_013386913.2"/>
    </source>
</evidence>
<dbReference type="SUPFAM" id="SSF56112">
    <property type="entry name" value="Protein kinase-like (PK-like)"/>
    <property type="match status" value="1"/>
</dbReference>
<dbReference type="SUPFAM" id="SSF103575">
    <property type="entry name" value="Plexin repeat"/>
    <property type="match status" value="1"/>
</dbReference>
<dbReference type="InterPro" id="IPR031148">
    <property type="entry name" value="Plexin"/>
</dbReference>
<keyword evidence="15" id="KW-0325">Glycoprotein</keyword>
<dbReference type="Pfam" id="PF01403">
    <property type="entry name" value="Sema"/>
    <property type="match status" value="1"/>
</dbReference>
<dbReference type="PROSITE" id="PS00107">
    <property type="entry name" value="PROTEIN_KINASE_ATP"/>
    <property type="match status" value="1"/>
</dbReference>
<dbReference type="InterPro" id="IPR011009">
    <property type="entry name" value="Kinase-like_dom_sf"/>
</dbReference>
<feature type="binding site" evidence="21">
    <location>
        <position position="1371"/>
    </location>
    <ligand>
        <name>ATP</name>
        <dbReference type="ChEBI" id="CHEBI:30616"/>
    </ligand>
</feature>
<evidence type="ECO:0000256" key="8">
    <source>
        <dbReference type="ARBA" id="ARBA00022729"/>
    </source>
</evidence>
<dbReference type="SUPFAM" id="SSF101912">
    <property type="entry name" value="Sema domain"/>
    <property type="match status" value="1"/>
</dbReference>
<feature type="domain" description="Sema" evidence="24">
    <location>
        <begin position="13"/>
        <end position="473"/>
    </location>
</feature>
<dbReference type="GO" id="GO:0030334">
    <property type="term" value="P:regulation of cell migration"/>
    <property type="evidence" value="ECO:0007669"/>
    <property type="project" value="TreeGrafter"/>
</dbReference>
<dbReference type="CDD" id="cd00192">
    <property type="entry name" value="PTKc"/>
    <property type="match status" value="1"/>
</dbReference>
<evidence type="ECO:0000256" key="19">
    <source>
        <dbReference type="ARBA" id="ARBA00033136"/>
    </source>
</evidence>
<evidence type="ECO:0000256" key="17">
    <source>
        <dbReference type="ARBA" id="ARBA00033031"/>
    </source>
</evidence>
<evidence type="ECO:0000256" key="5">
    <source>
        <dbReference type="ARBA" id="ARBA00022475"/>
    </source>
</evidence>
<dbReference type="Pfam" id="PF07714">
    <property type="entry name" value="PK_Tyr_Ser-Thr"/>
    <property type="match status" value="1"/>
</dbReference>
<dbReference type="GO" id="GO:0004714">
    <property type="term" value="F:transmembrane receptor protein tyrosine kinase activity"/>
    <property type="evidence" value="ECO:0007669"/>
    <property type="project" value="UniProtKB-EC"/>
</dbReference>
<dbReference type="GO" id="GO:0008360">
    <property type="term" value="P:regulation of cell shape"/>
    <property type="evidence" value="ECO:0007669"/>
    <property type="project" value="TreeGrafter"/>
</dbReference>
<accession>A0A1S3HLD5</accession>
<gene>
    <name evidence="26" type="primary">LOC106156268</name>
</gene>
<dbReference type="InterPro" id="IPR013783">
    <property type="entry name" value="Ig-like_fold"/>
</dbReference>
<evidence type="ECO:0000256" key="11">
    <source>
        <dbReference type="ARBA" id="ARBA00022989"/>
    </source>
</evidence>
<evidence type="ECO:0000256" key="12">
    <source>
        <dbReference type="ARBA" id="ARBA00023136"/>
    </source>
</evidence>
<keyword evidence="14" id="KW-0675">Receptor</keyword>
<proteinExistence type="inferred from homology"/>
<evidence type="ECO:0000256" key="4">
    <source>
        <dbReference type="ARBA" id="ARBA00019839"/>
    </source>
</evidence>
<evidence type="ECO:0000256" key="14">
    <source>
        <dbReference type="ARBA" id="ARBA00023170"/>
    </source>
</evidence>
<dbReference type="InParanoid" id="A0A1S3HLD5"/>
<evidence type="ECO:0000259" key="24">
    <source>
        <dbReference type="PROSITE" id="PS51004"/>
    </source>
</evidence>
<dbReference type="SMART" id="SM00630">
    <property type="entry name" value="Sema"/>
    <property type="match status" value="1"/>
</dbReference>
<dbReference type="Pfam" id="PF18020">
    <property type="entry name" value="TIG_2"/>
    <property type="match status" value="1"/>
</dbReference>
<dbReference type="InterPro" id="IPR041019">
    <property type="entry name" value="TIG1_plexin"/>
</dbReference>
<keyword evidence="7 22" id="KW-0812">Transmembrane</keyword>
<dbReference type="KEGG" id="lak:106156268"/>
<dbReference type="Pfam" id="PF01833">
    <property type="entry name" value="TIG"/>
    <property type="match status" value="4"/>
</dbReference>
<dbReference type="Gene3D" id="2.60.40.10">
    <property type="entry name" value="Immunoglobulins"/>
    <property type="match status" value="5"/>
</dbReference>
<keyword evidence="5" id="KW-1003">Cell membrane</keyword>
<dbReference type="GO" id="GO:0002116">
    <property type="term" value="C:semaphorin receptor complex"/>
    <property type="evidence" value="ECO:0007669"/>
    <property type="project" value="TreeGrafter"/>
</dbReference>
<dbReference type="InterPro" id="IPR036352">
    <property type="entry name" value="Semap_dom_sf"/>
</dbReference>
<keyword evidence="9" id="KW-0677">Repeat</keyword>
<dbReference type="OrthoDB" id="125363at2759"/>
<keyword evidence="21" id="KW-0547">Nucleotide-binding</keyword>